<proteinExistence type="predicted"/>
<gene>
    <name evidence="3" type="ORF">DFH07DRAFT_1027700</name>
</gene>
<accession>A0AAD7J3C9</accession>
<keyword evidence="4" id="KW-1185">Reference proteome</keyword>
<protein>
    <submittedName>
        <fullName evidence="3">Uncharacterized protein</fullName>
    </submittedName>
</protein>
<dbReference type="Proteomes" id="UP001215280">
    <property type="component" value="Unassembled WGS sequence"/>
</dbReference>
<organism evidence="3 4">
    <name type="scientific">Mycena maculata</name>
    <dbReference type="NCBI Taxonomy" id="230809"/>
    <lineage>
        <taxon>Eukaryota</taxon>
        <taxon>Fungi</taxon>
        <taxon>Dikarya</taxon>
        <taxon>Basidiomycota</taxon>
        <taxon>Agaricomycotina</taxon>
        <taxon>Agaricomycetes</taxon>
        <taxon>Agaricomycetidae</taxon>
        <taxon>Agaricales</taxon>
        <taxon>Marasmiineae</taxon>
        <taxon>Mycenaceae</taxon>
        <taxon>Mycena</taxon>
    </lineage>
</organism>
<keyword evidence="2" id="KW-1133">Transmembrane helix</keyword>
<dbReference type="EMBL" id="JARJLG010000062">
    <property type="protein sequence ID" value="KAJ7756047.1"/>
    <property type="molecule type" value="Genomic_DNA"/>
</dbReference>
<keyword evidence="2" id="KW-0812">Transmembrane</keyword>
<name>A0AAD7J3C9_9AGAR</name>
<evidence type="ECO:0000313" key="3">
    <source>
        <dbReference type="EMBL" id="KAJ7756047.1"/>
    </source>
</evidence>
<evidence type="ECO:0000256" key="1">
    <source>
        <dbReference type="SAM" id="MobiDB-lite"/>
    </source>
</evidence>
<keyword evidence="2" id="KW-0472">Membrane</keyword>
<dbReference type="AlphaFoldDB" id="A0AAD7J3C9"/>
<evidence type="ECO:0000313" key="4">
    <source>
        <dbReference type="Proteomes" id="UP001215280"/>
    </source>
</evidence>
<feature type="transmembrane region" description="Helical" evidence="2">
    <location>
        <begin position="185"/>
        <end position="203"/>
    </location>
</feature>
<feature type="region of interest" description="Disordered" evidence="1">
    <location>
        <begin position="1"/>
        <end position="45"/>
    </location>
</feature>
<sequence>MGMDTAPQRTAGDAPALRLGGATNGASNVNGSGERHLNTHNPAPQPLLCPENAKLHAQTQRGPLPSQIEVGLALLHVLLTTAFLLLLVKGGLEVVLEFVGRGGRGGVGRRGVDRLDRCGARFLYLLVMRDRGAAALALVRRWCGVGRCGIRIRGILRRRVGVKRGDSWYRDGNAPPPRGVSVRRVLLFLVTVFIHVFPVWPYWRRPAWG</sequence>
<evidence type="ECO:0000256" key="2">
    <source>
        <dbReference type="SAM" id="Phobius"/>
    </source>
</evidence>
<reference evidence="3" key="1">
    <citation type="submission" date="2023-03" db="EMBL/GenBank/DDBJ databases">
        <title>Massive genome expansion in bonnet fungi (Mycena s.s.) driven by repeated elements and novel gene families across ecological guilds.</title>
        <authorList>
            <consortium name="Lawrence Berkeley National Laboratory"/>
            <person name="Harder C.B."/>
            <person name="Miyauchi S."/>
            <person name="Viragh M."/>
            <person name="Kuo A."/>
            <person name="Thoen E."/>
            <person name="Andreopoulos B."/>
            <person name="Lu D."/>
            <person name="Skrede I."/>
            <person name="Drula E."/>
            <person name="Henrissat B."/>
            <person name="Morin E."/>
            <person name="Kohler A."/>
            <person name="Barry K."/>
            <person name="LaButti K."/>
            <person name="Morin E."/>
            <person name="Salamov A."/>
            <person name="Lipzen A."/>
            <person name="Mereny Z."/>
            <person name="Hegedus B."/>
            <person name="Baldrian P."/>
            <person name="Stursova M."/>
            <person name="Weitz H."/>
            <person name="Taylor A."/>
            <person name="Grigoriev I.V."/>
            <person name="Nagy L.G."/>
            <person name="Martin F."/>
            <person name="Kauserud H."/>
        </authorList>
    </citation>
    <scope>NUCLEOTIDE SEQUENCE</scope>
    <source>
        <strain evidence="3">CBHHK188m</strain>
    </source>
</reference>
<comment type="caution">
    <text evidence="3">The sequence shown here is derived from an EMBL/GenBank/DDBJ whole genome shotgun (WGS) entry which is preliminary data.</text>
</comment>